<evidence type="ECO:0000256" key="2">
    <source>
        <dbReference type="ARBA" id="ARBA00022692"/>
    </source>
</evidence>
<evidence type="ECO:0000256" key="3">
    <source>
        <dbReference type="ARBA" id="ARBA00022989"/>
    </source>
</evidence>
<feature type="transmembrane region" description="Helical" evidence="5">
    <location>
        <begin position="252"/>
        <end position="273"/>
    </location>
</feature>
<keyword evidence="2 5" id="KW-0812">Transmembrane</keyword>
<evidence type="ECO:0000313" key="7">
    <source>
        <dbReference type="EMBL" id="CAD9119335.1"/>
    </source>
</evidence>
<accession>A0A7S1M450</accession>
<proteinExistence type="predicted"/>
<dbReference type="InterPro" id="IPR050186">
    <property type="entry name" value="TPT_transporter"/>
</dbReference>
<feature type="transmembrane region" description="Helical" evidence="5">
    <location>
        <begin position="69"/>
        <end position="88"/>
    </location>
</feature>
<evidence type="ECO:0000256" key="5">
    <source>
        <dbReference type="SAM" id="Phobius"/>
    </source>
</evidence>
<dbReference type="Pfam" id="PF03151">
    <property type="entry name" value="TPT"/>
    <property type="match status" value="1"/>
</dbReference>
<feature type="domain" description="Sugar phosphate transporter" evidence="6">
    <location>
        <begin position="18"/>
        <end position="297"/>
    </location>
</feature>
<name>A0A7S1M450_NEODS</name>
<protein>
    <recommendedName>
        <fullName evidence="6">Sugar phosphate transporter domain-containing protein</fullName>
    </recommendedName>
</protein>
<evidence type="ECO:0000259" key="6">
    <source>
        <dbReference type="Pfam" id="PF03151"/>
    </source>
</evidence>
<dbReference type="GO" id="GO:0016020">
    <property type="term" value="C:membrane"/>
    <property type="evidence" value="ECO:0007669"/>
    <property type="project" value="UniProtKB-SubCell"/>
</dbReference>
<feature type="transmembrane region" description="Helical" evidence="5">
    <location>
        <begin position="189"/>
        <end position="205"/>
    </location>
</feature>
<feature type="transmembrane region" description="Helical" evidence="5">
    <location>
        <begin position="225"/>
        <end position="245"/>
    </location>
</feature>
<dbReference type="InterPro" id="IPR004853">
    <property type="entry name" value="Sugar_P_trans_dom"/>
</dbReference>
<dbReference type="PANTHER" id="PTHR11132">
    <property type="entry name" value="SOLUTE CARRIER FAMILY 35"/>
    <property type="match status" value="1"/>
</dbReference>
<gene>
    <name evidence="7" type="ORF">NDES1114_LOCUS16487</name>
</gene>
<dbReference type="EMBL" id="HBGF01024888">
    <property type="protein sequence ID" value="CAD9119335.1"/>
    <property type="molecule type" value="Transcribed_RNA"/>
</dbReference>
<feature type="transmembrane region" description="Helical" evidence="5">
    <location>
        <begin position="32"/>
        <end position="57"/>
    </location>
</feature>
<evidence type="ECO:0000256" key="4">
    <source>
        <dbReference type="ARBA" id="ARBA00023136"/>
    </source>
</evidence>
<organism evidence="7">
    <name type="scientific">Neobodo designis</name>
    <name type="common">Flagellated protozoan</name>
    <name type="synonym">Bodo designis</name>
    <dbReference type="NCBI Taxonomy" id="312471"/>
    <lineage>
        <taxon>Eukaryota</taxon>
        <taxon>Discoba</taxon>
        <taxon>Euglenozoa</taxon>
        <taxon>Kinetoplastea</taxon>
        <taxon>Metakinetoplastina</taxon>
        <taxon>Neobodonida</taxon>
        <taxon>Neobodo</taxon>
    </lineage>
</organism>
<dbReference type="AlphaFoldDB" id="A0A7S1M450"/>
<keyword evidence="3 5" id="KW-1133">Transmembrane helix</keyword>
<feature type="transmembrane region" description="Helical" evidence="5">
    <location>
        <begin position="9"/>
        <end position="26"/>
    </location>
</feature>
<keyword evidence="4 5" id="KW-0472">Membrane</keyword>
<evidence type="ECO:0000256" key="1">
    <source>
        <dbReference type="ARBA" id="ARBA00004141"/>
    </source>
</evidence>
<reference evidence="7" key="1">
    <citation type="submission" date="2021-01" db="EMBL/GenBank/DDBJ databases">
        <authorList>
            <person name="Corre E."/>
            <person name="Pelletier E."/>
            <person name="Niang G."/>
            <person name="Scheremetjew M."/>
            <person name="Finn R."/>
            <person name="Kale V."/>
            <person name="Holt S."/>
            <person name="Cochrane G."/>
            <person name="Meng A."/>
            <person name="Brown T."/>
            <person name="Cohen L."/>
        </authorList>
    </citation>
    <scope>NUCLEOTIDE SEQUENCE</scope>
    <source>
        <strain evidence="7">CCAP 1951/1</strain>
    </source>
</reference>
<feature type="transmembrane region" description="Helical" evidence="5">
    <location>
        <begin position="279"/>
        <end position="298"/>
    </location>
</feature>
<comment type="subcellular location">
    <subcellularLocation>
        <location evidence="1">Membrane</location>
        <topology evidence="1">Multi-pass membrane protein</topology>
    </subcellularLocation>
</comment>
<feature type="transmembrane region" description="Helical" evidence="5">
    <location>
        <begin position="147"/>
        <end position="168"/>
    </location>
</feature>
<sequence>MSDASFSELVSALLQFAFASITMIIGNKKAVGALPLPCTLLLVQVIGTLVLLGVLPYSRRAMAGVSTRVVVAWIPIAVIFSTMIFTSLKSFQHAGVATILIFRNATAILTTATEVVMGQASTSAGVLAAELTIVIGATMYGNGAIDFSWVGFGWIFFNMCAQVAYGVTLKSYFAGNAAMKGLSKFDMSLLNNALCVPLVAAVGLAQGETVDGAVAAVRSMDATGALYVGLTCVAGFLISTSGFGLQRLVSASTFIVVNNLAKFVNILLGIVFLGEQVRGPMAIGGCVVAVLGGCWYSFETTRIAQNKAKKA</sequence>